<name>A0A7K3PC11_9ACTN</name>
<evidence type="ECO:0000313" key="1">
    <source>
        <dbReference type="EMBL" id="NEB07510.1"/>
    </source>
</evidence>
<evidence type="ECO:0000313" key="2">
    <source>
        <dbReference type="Proteomes" id="UP000470446"/>
    </source>
</evidence>
<organism evidence="1 2">
    <name type="scientific">Streptomyces coelicoflavus</name>
    <dbReference type="NCBI Taxonomy" id="285562"/>
    <lineage>
        <taxon>Bacteria</taxon>
        <taxon>Bacillati</taxon>
        <taxon>Actinomycetota</taxon>
        <taxon>Actinomycetes</taxon>
        <taxon>Kitasatosporales</taxon>
        <taxon>Streptomycetaceae</taxon>
        <taxon>Streptomyces</taxon>
    </lineage>
</organism>
<dbReference type="PANTHER" id="PTHR30087">
    <property type="entry name" value="INNER MEMBRANE PROTEIN"/>
    <property type="match status" value="1"/>
</dbReference>
<dbReference type="Pfam" id="PF04463">
    <property type="entry name" value="2-thiour_desulf"/>
    <property type="match status" value="1"/>
</dbReference>
<sequence length="238" mass="24775">MEKVLVSACLLGRPVRYDGGAKPVGDEVVKRWRGEGRVVVFCPEVSGGLSVPRPAAEIVGGDGDDVLDGVARVLTEGGEDVSRHFVRGARLALEAARGAGVRVALLKESSPSCGSLRVHDGRFAGARVPGHGVTTALLRRAGVRVFGEDRITEAAAFLRALEGSGARRLRQSPGFGGFWRVVAVMAPVDRSAGRKSSVRLGLFRPLRPEPGQLGGGTVVLASASGFRARSGTSQSGDA</sequence>
<protein>
    <submittedName>
        <fullName evidence="1">DUF523 domain-containing protein</fullName>
    </submittedName>
</protein>
<reference evidence="1 2" key="1">
    <citation type="submission" date="2020-01" db="EMBL/GenBank/DDBJ databases">
        <title>Insect and environment-associated Actinomycetes.</title>
        <authorList>
            <person name="Currrie C."/>
            <person name="Chevrette M."/>
            <person name="Carlson C."/>
            <person name="Stubbendieck R."/>
            <person name="Wendt-Pienkowski E."/>
        </authorList>
    </citation>
    <scope>NUCLEOTIDE SEQUENCE [LARGE SCALE GENOMIC DNA]</scope>
    <source>
        <strain evidence="1 2">SID14163</strain>
    </source>
</reference>
<gene>
    <name evidence="1" type="ORF">G3I32_01185</name>
</gene>
<dbReference type="AlphaFoldDB" id="A0A7K3PC11"/>
<dbReference type="PANTHER" id="PTHR30087:SF1">
    <property type="entry name" value="HYPOTHETICAL CYTOSOLIC PROTEIN"/>
    <property type="match status" value="1"/>
</dbReference>
<dbReference type="Proteomes" id="UP000470446">
    <property type="component" value="Unassembled WGS sequence"/>
</dbReference>
<comment type="caution">
    <text evidence="1">The sequence shown here is derived from an EMBL/GenBank/DDBJ whole genome shotgun (WGS) entry which is preliminary data.</text>
</comment>
<dbReference type="EMBL" id="JAAGMA010000026">
    <property type="protein sequence ID" value="NEB07510.1"/>
    <property type="molecule type" value="Genomic_DNA"/>
</dbReference>
<accession>A0A7K3PC11</accession>
<dbReference type="InterPro" id="IPR007553">
    <property type="entry name" value="2-thiour_desulf"/>
</dbReference>
<proteinExistence type="predicted"/>